<reference evidence="3" key="1">
    <citation type="submission" date="2016-11" db="UniProtKB">
        <authorList>
            <consortium name="WormBaseParasite"/>
        </authorList>
    </citation>
    <scope>IDENTIFICATION</scope>
</reference>
<dbReference type="WBParaSite" id="Csp11.Scaffold629.g12178.t1">
    <property type="protein sequence ID" value="Csp11.Scaffold629.g12178.t1"/>
    <property type="gene ID" value="Csp11.Scaffold629.g12178"/>
</dbReference>
<accession>A0A1I7TVE7</accession>
<feature type="region of interest" description="Disordered" evidence="1">
    <location>
        <begin position="64"/>
        <end position="95"/>
    </location>
</feature>
<keyword evidence="2" id="KW-1185">Reference proteome</keyword>
<dbReference type="eggNOG" id="ENOG502R8YD">
    <property type="taxonomic scope" value="Eukaryota"/>
</dbReference>
<evidence type="ECO:0000256" key="1">
    <source>
        <dbReference type="SAM" id="MobiDB-lite"/>
    </source>
</evidence>
<evidence type="ECO:0000313" key="2">
    <source>
        <dbReference type="Proteomes" id="UP000095282"/>
    </source>
</evidence>
<feature type="compositionally biased region" description="Low complexity" evidence="1">
    <location>
        <begin position="75"/>
        <end position="95"/>
    </location>
</feature>
<evidence type="ECO:0000313" key="3">
    <source>
        <dbReference type="WBParaSite" id="Csp11.Scaffold629.g12178.t1"/>
    </source>
</evidence>
<organism evidence="2 3">
    <name type="scientific">Caenorhabditis tropicalis</name>
    <dbReference type="NCBI Taxonomy" id="1561998"/>
    <lineage>
        <taxon>Eukaryota</taxon>
        <taxon>Metazoa</taxon>
        <taxon>Ecdysozoa</taxon>
        <taxon>Nematoda</taxon>
        <taxon>Chromadorea</taxon>
        <taxon>Rhabditida</taxon>
        <taxon>Rhabditina</taxon>
        <taxon>Rhabditomorpha</taxon>
        <taxon>Rhabditoidea</taxon>
        <taxon>Rhabditidae</taxon>
        <taxon>Peloderinae</taxon>
        <taxon>Caenorhabditis</taxon>
    </lineage>
</organism>
<proteinExistence type="predicted"/>
<sequence length="95" mass="10998">MKLDCILCRKAVEEFIRQLMRETTSNGEEEFNYDAMARYIQNSEFKSLREFFPERVRYGDIMHELFNEKPPDSSPGPSTSSSSTHQHSTPSTSNT</sequence>
<dbReference type="AlphaFoldDB" id="A0A1I7TVE7"/>
<dbReference type="Proteomes" id="UP000095282">
    <property type="component" value="Unplaced"/>
</dbReference>
<name>A0A1I7TVE7_9PELO</name>
<protein>
    <submittedName>
        <fullName evidence="3">Saposin B-type domain-containing protein</fullName>
    </submittedName>
</protein>